<dbReference type="SUPFAM" id="SSF53448">
    <property type="entry name" value="Nucleotide-diphospho-sugar transferases"/>
    <property type="match status" value="1"/>
</dbReference>
<evidence type="ECO:0000259" key="6">
    <source>
        <dbReference type="Pfam" id="PF00535"/>
    </source>
</evidence>
<dbReference type="RefSeq" id="WP_183356111.1">
    <property type="nucleotide sequence ID" value="NZ_BLXX01000013.1"/>
</dbReference>
<dbReference type="NCBIfam" id="TIGR04283">
    <property type="entry name" value="glyco_like_mftF"/>
    <property type="match status" value="1"/>
</dbReference>
<accession>A0A6V8MN07</accession>
<dbReference type="InterPro" id="IPR026461">
    <property type="entry name" value="Trfase_2_rSAM/seldom_assoc"/>
</dbReference>
<keyword evidence="5" id="KW-0472">Membrane</keyword>
<dbReference type="GO" id="GO:0016757">
    <property type="term" value="F:glycosyltransferase activity"/>
    <property type="evidence" value="ECO:0007669"/>
    <property type="project" value="UniProtKB-KW"/>
</dbReference>
<comment type="subcellular location">
    <subcellularLocation>
        <location evidence="1">Cell membrane</location>
    </subcellularLocation>
</comment>
<reference evidence="8" key="1">
    <citation type="submission" date="2020-06" db="EMBL/GenBank/DDBJ databases">
        <title>Draft genomic sequence of Geomonas sp. Red330.</title>
        <authorList>
            <person name="Itoh H."/>
            <person name="Zhenxing X."/>
            <person name="Ushijima N."/>
            <person name="Masuda Y."/>
            <person name="Shiratori Y."/>
            <person name="Senoo K."/>
        </authorList>
    </citation>
    <scope>NUCLEOTIDE SEQUENCE [LARGE SCALE GENOMIC DNA]</scope>
    <source>
        <strain evidence="8">Red330</strain>
    </source>
</reference>
<evidence type="ECO:0000256" key="4">
    <source>
        <dbReference type="ARBA" id="ARBA00022679"/>
    </source>
</evidence>
<keyword evidence="4 7" id="KW-0808">Transferase</keyword>
<proteinExistence type="predicted"/>
<dbReference type="EMBL" id="BLXX01000013">
    <property type="protein sequence ID" value="GFO61314.1"/>
    <property type="molecule type" value="Genomic_DNA"/>
</dbReference>
<dbReference type="InterPro" id="IPR001173">
    <property type="entry name" value="Glyco_trans_2-like"/>
</dbReference>
<keyword evidence="2" id="KW-1003">Cell membrane</keyword>
<keyword evidence="8" id="KW-1185">Reference proteome</keyword>
<evidence type="ECO:0000256" key="3">
    <source>
        <dbReference type="ARBA" id="ARBA00022676"/>
    </source>
</evidence>
<comment type="caution">
    <text evidence="7">The sequence shown here is derived from an EMBL/GenBank/DDBJ whole genome shotgun (WGS) entry which is preliminary data.</text>
</comment>
<dbReference type="InterPro" id="IPR029044">
    <property type="entry name" value="Nucleotide-diphossugar_trans"/>
</dbReference>
<organism evidence="7 8">
    <name type="scientific">Geomonas silvestris</name>
    <dbReference type="NCBI Taxonomy" id="2740184"/>
    <lineage>
        <taxon>Bacteria</taxon>
        <taxon>Pseudomonadati</taxon>
        <taxon>Thermodesulfobacteriota</taxon>
        <taxon>Desulfuromonadia</taxon>
        <taxon>Geobacterales</taxon>
        <taxon>Geobacteraceae</taxon>
        <taxon>Geomonas</taxon>
    </lineage>
</organism>
<dbReference type="AlphaFoldDB" id="A0A6V8MN07"/>
<name>A0A6V8MN07_9BACT</name>
<dbReference type="GO" id="GO:0005886">
    <property type="term" value="C:plasma membrane"/>
    <property type="evidence" value="ECO:0007669"/>
    <property type="project" value="UniProtKB-SubCell"/>
</dbReference>
<evidence type="ECO:0000313" key="8">
    <source>
        <dbReference type="Proteomes" id="UP000556026"/>
    </source>
</evidence>
<feature type="domain" description="Glycosyltransferase 2-like" evidence="6">
    <location>
        <begin position="10"/>
        <end position="117"/>
    </location>
</feature>
<dbReference type="PANTHER" id="PTHR43646:SF2">
    <property type="entry name" value="GLYCOSYLTRANSFERASE 2-LIKE DOMAIN-CONTAINING PROTEIN"/>
    <property type="match status" value="1"/>
</dbReference>
<sequence>MSFEWHPELSVIVPVLNESAALLPFLAGLARQEEVRFEVILSDGGSEDGSVPLAESLANRLPFPLGVLSGPRGRAGQLNRGAARARAPKLLFLHCDCELSDPLALRNALDALSTAQARGDRVAGRFRLEFDVPGPVPLPYRYYGAKATLDRPGCTHGDQGFLMSAELFRELGPFDESLPIMEDTFLAERLRRTGRWLLFPGTLKTSPRRFLSEGLLPRQTLNAMISCLAAIGRLELIEELKGCYRSQHAAHRLELAPFHRTVRAWIDRLPARERRAFWLETGNFVRLNAWQIPFFLDVVLETARPGAGGTFLKLHDRVLARLLDTGLADRLAARLVRVWFWAACKNQERQTHNGR</sequence>
<evidence type="ECO:0000256" key="2">
    <source>
        <dbReference type="ARBA" id="ARBA00022475"/>
    </source>
</evidence>
<dbReference type="Proteomes" id="UP000556026">
    <property type="component" value="Unassembled WGS sequence"/>
</dbReference>
<evidence type="ECO:0000256" key="5">
    <source>
        <dbReference type="ARBA" id="ARBA00023136"/>
    </source>
</evidence>
<gene>
    <name evidence="7" type="ORF">GMST_36390</name>
</gene>
<evidence type="ECO:0000256" key="1">
    <source>
        <dbReference type="ARBA" id="ARBA00004236"/>
    </source>
</evidence>
<protein>
    <submittedName>
        <fullName evidence="7">Glycosyl transferase</fullName>
    </submittedName>
</protein>
<dbReference type="Pfam" id="PF00535">
    <property type="entry name" value="Glycos_transf_2"/>
    <property type="match status" value="1"/>
</dbReference>
<dbReference type="PANTHER" id="PTHR43646">
    <property type="entry name" value="GLYCOSYLTRANSFERASE"/>
    <property type="match status" value="1"/>
</dbReference>
<evidence type="ECO:0000313" key="7">
    <source>
        <dbReference type="EMBL" id="GFO61314.1"/>
    </source>
</evidence>
<keyword evidence="3" id="KW-0328">Glycosyltransferase</keyword>
<dbReference type="Gene3D" id="3.90.550.10">
    <property type="entry name" value="Spore Coat Polysaccharide Biosynthesis Protein SpsA, Chain A"/>
    <property type="match status" value="1"/>
</dbReference>